<comment type="caution">
    <text evidence="1">The sequence shown here is derived from an EMBL/GenBank/DDBJ whole genome shotgun (WGS) entry which is preliminary data.</text>
</comment>
<reference evidence="2 3" key="2">
    <citation type="submission" date="2024-07" db="EMBL/GenBank/DDBJ databases">
        <authorList>
            <person name="Akdeniz Z."/>
        </authorList>
    </citation>
    <scope>NUCLEOTIDE SEQUENCE [LARGE SCALE GENOMIC DNA]</scope>
</reference>
<dbReference type="EMBL" id="CAXDID020000641">
    <property type="protein sequence ID" value="CAL6107821.1"/>
    <property type="molecule type" value="Genomic_DNA"/>
</dbReference>
<organism evidence="1">
    <name type="scientific">Hexamita inflata</name>
    <dbReference type="NCBI Taxonomy" id="28002"/>
    <lineage>
        <taxon>Eukaryota</taxon>
        <taxon>Metamonada</taxon>
        <taxon>Diplomonadida</taxon>
        <taxon>Hexamitidae</taxon>
        <taxon>Hexamitinae</taxon>
        <taxon>Hexamita</taxon>
    </lineage>
</organism>
<protein>
    <submittedName>
        <fullName evidence="1">Uncharacterized protein</fullName>
    </submittedName>
</protein>
<evidence type="ECO:0000313" key="2">
    <source>
        <dbReference type="EMBL" id="CAL6107821.1"/>
    </source>
</evidence>
<dbReference type="EMBL" id="CATOUU010000407">
    <property type="protein sequence ID" value="CAI9928551.1"/>
    <property type="molecule type" value="Genomic_DNA"/>
</dbReference>
<reference evidence="1" key="1">
    <citation type="submission" date="2023-06" db="EMBL/GenBank/DDBJ databases">
        <authorList>
            <person name="Kurt Z."/>
        </authorList>
    </citation>
    <scope>NUCLEOTIDE SEQUENCE</scope>
</reference>
<evidence type="ECO:0000313" key="3">
    <source>
        <dbReference type="Proteomes" id="UP001642409"/>
    </source>
</evidence>
<dbReference type="Proteomes" id="UP001642409">
    <property type="component" value="Unassembled WGS sequence"/>
</dbReference>
<evidence type="ECO:0000313" key="1">
    <source>
        <dbReference type="EMBL" id="CAI9928551.1"/>
    </source>
</evidence>
<name>A0AA86P0X1_9EUKA</name>
<keyword evidence="3" id="KW-1185">Reference proteome</keyword>
<dbReference type="AlphaFoldDB" id="A0AA86P0X1"/>
<sequence length="394" mass="45951">MGCGVEQTITQPEVQIDYKPKKYMPNKEFASDSEDDYEITNQVQDEPKTQISNTLALSHSNTVNTQQFNLQQRIKQQLPMNGIADFEYLSIQHKQQKIQIEHIQEYFMEKKVPLSGKFISVLIDKSQHDNLVSCAQFSHLSHLVSNVNQIKQNHQKRRKVIIKQNSHDDKHLIQAVIVQRILDLKMKQQNIILTKQFTQLPQITVKQAKPEKLAKYMEVVTTSEQLNDKVTKLKQKLQLPVFKLIQRWSGYLAARSDSFRSFSLQFTTIPVIKPLVKQQVKLISVVDIQAQKEYFQTKLSVQTRINEFKSQTQIQELKNEFGTLDFGMIQFEIESVKNRTLKIKPFNTQTMIKKVIAKKCNKPGFERTIDTLIELSENYSQNRNEIIQVLMLQE</sequence>
<accession>A0AA86P0X1</accession>
<gene>
    <name evidence="1" type="ORF">HINF_LOCUS16196</name>
    <name evidence="2" type="ORF">HINF_LOCUS74672</name>
</gene>
<proteinExistence type="predicted"/>